<keyword evidence="1 2" id="KW-0694">RNA-binding</keyword>
<dbReference type="FunFam" id="3.30.70.330:FF:000029">
    <property type="entry name" value="U2 small nuclear ribonucleoprotein B"/>
    <property type="match status" value="1"/>
</dbReference>
<dbReference type="SMART" id="SM00360">
    <property type="entry name" value="RRM"/>
    <property type="match status" value="2"/>
</dbReference>
<dbReference type="CDD" id="cd12247">
    <property type="entry name" value="RRM2_U1A_like"/>
    <property type="match status" value="1"/>
</dbReference>
<feature type="domain" description="RRM" evidence="3">
    <location>
        <begin position="173"/>
        <end position="249"/>
    </location>
</feature>
<dbReference type="SUPFAM" id="SSF54928">
    <property type="entry name" value="RNA-binding domain, RBD"/>
    <property type="match status" value="1"/>
</dbReference>
<name>A0A1R1YFP0_9FUNG</name>
<dbReference type="AlphaFoldDB" id="A0A1R1YFP0"/>
<dbReference type="GO" id="GO:0003723">
    <property type="term" value="F:RNA binding"/>
    <property type="evidence" value="ECO:0007669"/>
    <property type="project" value="UniProtKB-UniRule"/>
</dbReference>
<sequence>MSVETILPQIGIGQNPTPTSAPISQPLPFIPRMPTKLPLQPPYLKFALETIFKTYGEILEIRANSSLYRKGQAFVTFANLEDATKALKEAHGFVLFGKPIMCQYARFDSYLTVVSEGKSLDEYKTEFKKEKEKRDQEFKMLSATRKPISTPAVPSFSYVNVGGSVVALNVPNKILFLQQLPADVTQKELENLFNPFSGFVEVRTIPGKHDIAFVEYEDEMFATNAKNSIGAEFLLRPDQPKSSLSYARR</sequence>
<reference evidence="4 5" key="1">
    <citation type="submission" date="2017-01" db="EMBL/GenBank/DDBJ databases">
        <authorList>
            <person name="Mah S.A."/>
            <person name="Swanson W.J."/>
            <person name="Moy G.W."/>
            <person name="Vacquier V.D."/>
        </authorList>
    </citation>
    <scope>NUCLEOTIDE SEQUENCE [LARGE SCALE GENOMIC DNA]</scope>
    <source>
        <strain evidence="4 5">GSMNP</strain>
    </source>
</reference>
<dbReference type="Proteomes" id="UP000187283">
    <property type="component" value="Unassembled WGS sequence"/>
</dbReference>
<proteinExistence type="predicted"/>
<evidence type="ECO:0000313" key="5">
    <source>
        <dbReference type="Proteomes" id="UP000187283"/>
    </source>
</evidence>
<evidence type="ECO:0000259" key="3">
    <source>
        <dbReference type="PROSITE" id="PS50102"/>
    </source>
</evidence>
<protein>
    <submittedName>
        <fullName evidence="4">U1 small nuclear ribonucleoprotein</fullName>
    </submittedName>
</protein>
<keyword evidence="4" id="KW-0687">Ribonucleoprotein</keyword>
<evidence type="ECO:0000313" key="4">
    <source>
        <dbReference type="EMBL" id="OMJ25741.1"/>
    </source>
</evidence>
<dbReference type="PANTHER" id="PTHR10501">
    <property type="entry name" value="U1 SMALL NUCLEAR RIBONUCLEOPROTEIN A/U2 SMALL NUCLEAR RIBONUCLEOPROTEIN B"/>
    <property type="match status" value="1"/>
</dbReference>
<evidence type="ECO:0000256" key="2">
    <source>
        <dbReference type="PROSITE-ProRule" id="PRU00176"/>
    </source>
</evidence>
<accession>A0A1R1YFP0</accession>
<dbReference type="STRING" id="133412.A0A1R1YFP0"/>
<dbReference type="InterPro" id="IPR000504">
    <property type="entry name" value="RRM_dom"/>
</dbReference>
<keyword evidence="5" id="KW-1185">Reference proteome</keyword>
<dbReference type="Gene3D" id="3.30.70.330">
    <property type="match status" value="2"/>
</dbReference>
<dbReference type="InterPro" id="IPR035979">
    <property type="entry name" value="RBD_domain_sf"/>
</dbReference>
<dbReference type="PROSITE" id="PS50102">
    <property type="entry name" value="RRM"/>
    <property type="match status" value="2"/>
</dbReference>
<feature type="domain" description="RRM" evidence="3">
    <location>
        <begin position="29"/>
        <end position="107"/>
    </location>
</feature>
<gene>
    <name evidence="4" type="ORF">AYI70_g690</name>
</gene>
<dbReference type="EMBL" id="LSSN01000120">
    <property type="protein sequence ID" value="OMJ25741.1"/>
    <property type="molecule type" value="Genomic_DNA"/>
</dbReference>
<dbReference type="OrthoDB" id="277802at2759"/>
<dbReference type="InterPro" id="IPR012677">
    <property type="entry name" value="Nucleotide-bd_a/b_plait_sf"/>
</dbReference>
<comment type="caution">
    <text evidence="4">The sequence shown here is derived from an EMBL/GenBank/DDBJ whole genome shotgun (WGS) entry which is preliminary data.</text>
</comment>
<evidence type="ECO:0000256" key="1">
    <source>
        <dbReference type="ARBA" id="ARBA00022884"/>
    </source>
</evidence>
<organism evidence="4 5">
    <name type="scientific">Smittium culicis</name>
    <dbReference type="NCBI Taxonomy" id="133412"/>
    <lineage>
        <taxon>Eukaryota</taxon>
        <taxon>Fungi</taxon>
        <taxon>Fungi incertae sedis</taxon>
        <taxon>Zoopagomycota</taxon>
        <taxon>Kickxellomycotina</taxon>
        <taxon>Harpellomycetes</taxon>
        <taxon>Harpellales</taxon>
        <taxon>Legeriomycetaceae</taxon>
        <taxon>Smittium</taxon>
    </lineage>
</organism>
<dbReference type="GO" id="GO:1990904">
    <property type="term" value="C:ribonucleoprotein complex"/>
    <property type="evidence" value="ECO:0007669"/>
    <property type="project" value="UniProtKB-KW"/>
</dbReference>
<dbReference type="Pfam" id="PF00076">
    <property type="entry name" value="RRM_1"/>
    <property type="match status" value="2"/>
</dbReference>